<dbReference type="Pfam" id="PF14389">
    <property type="entry name" value="Lzipper-MIP1"/>
    <property type="match status" value="1"/>
</dbReference>
<accession>A0A426ZTB4</accession>
<evidence type="ECO:0000313" key="3">
    <source>
        <dbReference type="Proteomes" id="UP000287651"/>
    </source>
</evidence>
<reference evidence="2 3" key="1">
    <citation type="journal article" date="2014" name="Agronomy (Basel)">
        <title>A Draft Genome Sequence for Ensete ventricosum, the Drought-Tolerant Tree Against Hunger.</title>
        <authorList>
            <person name="Harrison J."/>
            <person name="Moore K.A."/>
            <person name="Paszkiewicz K."/>
            <person name="Jones T."/>
            <person name="Grant M."/>
            <person name="Ambacheew D."/>
            <person name="Muzemil S."/>
            <person name="Studholme D.J."/>
        </authorList>
    </citation>
    <scope>NUCLEOTIDE SEQUENCE [LARGE SCALE GENOMIC DNA]</scope>
</reference>
<name>A0A426ZTB4_ENSVE</name>
<dbReference type="EMBL" id="AMZH03005093">
    <property type="protein sequence ID" value="RRT67282.1"/>
    <property type="molecule type" value="Genomic_DNA"/>
</dbReference>
<evidence type="ECO:0000259" key="1">
    <source>
        <dbReference type="Pfam" id="PF14389"/>
    </source>
</evidence>
<gene>
    <name evidence="2" type="ORF">B296_00024701</name>
</gene>
<sequence length="257" mass="28957">MTPKDEVYHSLFYVCEWHRSRFVCVAGWEPSLKRLFLPSAETFQVGCFIVWPVLHAAFRSGGTVVLGGSWRYLQTHLAIAVHWLCFFSDTHRGSLSRAVVILELQSFGTHFWNHFSLSLLVFDFSDSEKRNNEDTLDSSAKPVHRAKPVKLVSSLLLLSDSRISRLSFICFVQLREALNPCFFVLKVNGKSSGDGEIQDKQSPGAKVQISLKQEILQLEKRLQDQLVMRCDLEKALGYGSSVVCSSKESSMPKVAAI</sequence>
<dbReference type="AlphaFoldDB" id="A0A426ZTB4"/>
<proteinExistence type="predicted"/>
<dbReference type="Proteomes" id="UP000287651">
    <property type="component" value="Unassembled WGS sequence"/>
</dbReference>
<protein>
    <recommendedName>
        <fullName evidence="1">Ternary complex factor MIP1 leucine-zipper domain-containing protein</fullName>
    </recommendedName>
</protein>
<feature type="domain" description="Ternary complex factor MIP1 leucine-zipper" evidence="1">
    <location>
        <begin position="206"/>
        <end position="254"/>
    </location>
</feature>
<organism evidence="2 3">
    <name type="scientific">Ensete ventricosum</name>
    <name type="common">Abyssinian banana</name>
    <name type="synonym">Musa ensete</name>
    <dbReference type="NCBI Taxonomy" id="4639"/>
    <lineage>
        <taxon>Eukaryota</taxon>
        <taxon>Viridiplantae</taxon>
        <taxon>Streptophyta</taxon>
        <taxon>Embryophyta</taxon>
        <taxon>Tracheophyta</taxon>
        <taxon>Spermatophyta</taxon>
        <taxon>Magnoliopsida</taxon>
        <taxon>Liliopsida</taxon>
        <taxon>Zingiberales</taxon>
        <taxon>Musaceae</taxon>
        <taxon>Ensete</taxon>
    </lineage>
</organism>
<dbReference type="InterPro" id="IPR025757">
    <property type="entry name" value="MIP1_Leuzipper"/>
</dbReference>
<comment type="caution">
    <text evidence="2">The sequence shown here is derived from an EMBL/GenBank/DDBJ whole genome shotgun (WGS) entry which is preliminary data.</text>
</comment>
<evidence type="ECO:0000313" key="2">
    <source>
        <dbReference type="EMBL" id="RRT67282.1"/>
    </source>
</evidence>